<dbReference type="RefSeq" id="XP_036361423.1">
    <property type="nucleotide sequence ID" value="XM_036505530.1"/>
</dbReference>
<keyword evidence="7" id="KW-1185">Reference proteome</keyword>
<evidence type="ECO:0000256" key="3">
    <source>
        <dbReference type="ARBA" id="ARBA00022989"/>
    </source>
</evidence>
<dbReference type="AlphaFoldDB" id="A0A7E6F1L2"/>
<reference evidence="8" key="1">
    <citation type="submission" date="2025-08" db="UniProtKB">
        <authorList>
            <consortium name="RefSeq"/>
        </authorList>
    </citation>
    <scope>IDENTIFICATION</scope>
</reference>
<keyword evidence="4 6" id="KW-0472">Membrane</keyword>
<dbReference type="PANTHER" id="PTHR21421">
    <property type="entry name" value="GUSTATORY RECEPTOR"/>
    <property type="match status" value="1"/>
</dbReference>
<sequence length="141" mass="15746">MLGLLNQSIWCESGCIALSSIINCCISTYGIINDSFKNNTYIFIYITLLTCAGFLNLMFMFWLGIRLNKSVHSITQSIHYMQFQGVDQEVVAKILVFLNRLTTESHGIDVGGCFVITPSSTLTMIGSFITYILVVIQTKPL</sequence>
<protein>
    <submittedName>
        <fullName evidence="8">Uncharacterized protein LOC118764608 isoform X3</fullName>
    </submittedName>
</protein>
<dbReference type="PANTHER" id="PTHR21421:SF29">
    <property type="entry name" value="GUSTATORY RECEPTOR 5A FOR TREHALOSE-RELATED"/>
    <property type="match status" value="1"/>
</dbReference>
<proteinExistence type="predicted"/>
<gene>
    <name evidence="8" type="primary">LOC118764608</name>
</gene>
<evidence type="ECO:0000256" key="1">
    <source>
        <dbReference type="ARBA" id="ARBA00004141"/>
    </source>
</evidence>
<name>A0A7E6F1L2_9MOLL</name>
<accession>A0A7E6F1L2</accession>
<keyword evidence="5" id="KW-0675">Receptor</keyword>
<evidence type="ECO:0000256" key="6">
    <source>
        <dbReference type="SAM" id="Phobius"/>
    </source>
</evidence>
<evidence type="ECO:0000256" key="4">
    <source>
        <dbReference type="ARBA" id="ARBA00023136"/>
    </source>
</evidence>
<evidence type="ECO:0000256" key="2">
    <source>
        <dbReference type="ARBA" id="ARBA00022692"/>
    </source>
</evidence>
<organism evidence="7 8">
    <name type="scientific">Octopus sinensis</name>
    <name type="common">East Asian common octopus</name>
    <dbReference type="NCBI Taxonomy" id="2607531"/>
    <lineage>
        <taxon>Eukaryota</taxon>
        <taxon>Metazoa</taxon>
        <taxon>Spiralia</taxon>
        <taxon>Lophotrochozoa</taxon>
        <taxon>Mollusca</taxon>
        <taxon>Cephalopoda</taxon>
        <taxon>Coleoidea</taxon>
        <taxon>Octopodiformes</taxon>
        <taxon>Octopoda</taxon>
        <taxon>Incirrata</taxon>
        <taxon>Octopodidae</taxon>
        <taxon>Octopus</taxon>
    </lineage>
</organism>
<dbReference type="Proteomes" id="UP000515154">
    <property type="component" value="Linkage group LG8"/>
</dbReference>
<keyword evidence="2 6" id="KW-0812">Transmembrane</keyword>
<evidence type="ECO:0000313" key="8">
    <source>
        <dbReference type="RefSeq" id="XP_036361423.1"/>
    </source>
</evidence>
<feature type="transmembrane region" description="Helical" evidence="6">
    <location>
        <begin position="42"/>
        <end position="65"/>
    </location>
</feature>
<evidence type="ECO:0000313" key="7">
    <source>
        <dbReference type="Proteomes" id="UP000515154"/>
    </source>
</evidence>
<keyword evidence="3 6" id="KW-1133">Transmembrane helix</keyword>
<dbReference type="GO" id="GO:0007606">
    <property type="term" value="P:sensory perception of chemical stimulus"/>
    <property type="evidence" value="ECO:0007669"/>
    <property type="project" value="TreeGrafter"/>
</dbReference>
<dbReference type="GO" id="GO:0016020">
    <property type="term" value="C:membrane"/>
    <property type="evidence" value="ECO:0007669"/>
    <property type="project" value="UniProtKB-SubCell"/>
</dbReference>
<comment type="subcellular location">
    <subcellularLocation>
        <location evidence="1">Membrane</location>
        <topology evidence="1">Multi-pass membrane protein</topology>
    </subcellularLocation>
</comment>
<dbReference type="GO" id="GO:0051606">
    <property type="term" value="P:detection of stimulus"/>
    <property type="evidence" value="ECO:0007669"/>
    <property type="project" value="UniProtKB-ARBA"/>
</dbReference>
<evidence type="ECO:0000256" key="5">
    <source>
        <dbReference type="ARBA" id="ARBA00023170"/>
    </source>
</evidence>
<dbReference type="GO" id="GO:0038023">
    <property type="term" value="F:signaling receptor activity"/>
    <property type="evidence" value="ECO:0007669"/>
    <property type="project" value="UniProtKB-ARBA"/>
</dbReference>